<feature type="domain" description="Histidine kinase" evidence="8">
    <location>
        <begin position="223"/>
        <end position="438"/>
    </location>
</feature>
<evidence type="ECO:0000256" key="3">
    <source>
        <dbReference type="ARBA" id="ARBA00022553"/>
    </source>
</evidence>
<keyword evidence="3" id="KW-0597">Phosphoprotein</keyword>
<dbReference type="PANTHER" id="PTHR43711">
    <property type="entry name" value="TWO-COMPONENT HISTIDINE KINASE"/>
    <property type="match status" value="1"/>
</dbReference>
<dbReference type="SMART" id="SM00387">
    <property type="entry name" value="HATPase_c"/>
    <property type="match status" value="1"/>
</dbReference>
<dbReference type="GO" id="GO:0000155">
    <property type="term" value="F:phosphorelay sensor kinase activity"/>
    <property type="evidence" value="ECO:0007669"/>
    <property type="project" value="InterPro"/>
</dbReference>
<evidence type="ECO:0000256" key="4">
    <source>
        <dbReference type="ARBA" id="ARBA00022679"/>
    </source>
</evidence>
<dbReference type="SUPFAM" id="SSF55874">
    <property type="entry name" value="ATPase domain of HSP90 chaperone/DNA topoisomerase II/histidine kinase"/>
    <property type="match status" value="1"/>
</dbReference>
<dbReference type="Gene3D" id="1.10.287.130">
    <property type="match status" value="1"/>
</dbReference>
<dbReference type="Pfam" id="PF02518">
    <property type="entry name" value="HATPase_c"/>
    <property type="match status" value="1"/>
</dbReference>
<evidence type="ECO:0000256" key="5">
    <source>
        <dbReference type="ARBA" id="ARBA00022777"/>
    </source>
</evidence>
<evidence type="ECO:0000313" key="9">
    <source>
        <dbReference type="EMBL" id="PSR22792.1"/>
    </source>
</evidence>
<dbReference type="PANTHER" id="PTHR43711:SF1">
    <property type="entry name" value="HISTIDINE KINASE 1"/>
    <property type="match status" value="1"/>
</dbReference>
<dbReference type="EC" id="2.7.13.3" evidence="2"/>
<keyword evidence="4" id="KW-0808">Transferase</keyword>
<dbReference type="InterPro" id="IPR004358">
    <property type="entry name" value="Sig_transdc_His_kin-like_C"/>
</dbReference>
<dbReference type="AlphaFoldDB" id="A0A2T2WKN4"/>
<organism evidence="9 10">
    <name type="scientific">Sulfobacillus acidophilus</name>
    <dbReference type="NCBI Taxonomy" id="53633"/>
    <lineage>
        <taxon>Bacteria</taxon>
        <taxon>Bacillati</taxon>
        <taxon>Bacillota</taxon>
        <taxon>Clostridia</taxon>
        <taxon>Eubacteriales</taxon>
        <taxon>Clostridiales Family XVII. Incertae Sedis</taxon>
        <taxon>Sulfobacillus</taxon>
    </lineage>
</organism>
<dbReference type="Proteomes" id="UP000241848">
    <property type="component" value="Unassembled WGS sequence"/>
</dbReference>
<dbReference type="InterPro" id="IPR003661">
    <property type="entry name" value="HisK_dim/P_dom"/>
</dbReference>
<comment type="caution">
    <text evidence="9">The sequence shown here is derived from an EMBL/GenBank/DDBJ whole genome shotgun (WGS) entry which is preliminary data.</text>
</comment>
<dbReference type="InterPro" id="IPR050736">
    <property type="entry name" value="Sensor_HK_Regulatory"/>
</dbReference>
<comment type="catalytic activity">
    <reaction evidence="1">
        <text>ATP + protein L-histidine = ADP + protein N-phospho-L-histidine.</text>
        <dbReference type="EC" id="2.7.13.3"/>
    </reaction>
</comment>
<keyword evidence="7" id="KW-0812">Transmembrane</keyword>
<dbReference type="PRINTS" id="PR00344">
    <property type="entry name" value="BCTRLSENSOR"/>
</dbReference>
<proteinExistence type="predicted"/>
<dbReference type="EMBL" id="PXYV01000012">
    <property type="protein sequence ID" value="PSR22792.1"/>
    <property type="molecule type" value="Genomic_DNA"/>
</dbReference>
<keyword evidence="5" id="KW-0418">Kinase</keyword>
<gene>
    <name evidence="9" type="ORF">C7B45_05535</name>
</gene>
<reference evidence="9 10" key="1">
    <citation type="journal article" date="2014" name="BMC Genomics">
        <title>Comparison of environmental and isolate Sulfobacillus genomes reveals diverse carbon, sulfur, nitrogen, and hydrogen metabolisms.</title>
        <authorList>
            <person name="Justice N.B."/>
            <person name="Norman A."/>
            <person name="Brown C.T."/>
            <person name="Singh A."/>
            <person name="Thomas B.C."/>
            <person name="Banfield J.F."/>
        </authorList>
    </citation>
    <scope>NUCLEOTIDE SEQUENCE [LARGE SCALE GENOMIC DNA]</scope>
    <source>
        <strain evidence="9">AMDSBA3</strain>
    </source>
</reference>
<evidence type="ECO:0000256" key="2">
    <source>
        <dbReference type="ARBA" id="ARBA00012438"/>
    </source>
</evidence>
<evidence type="ECO:0000313" key="10">
    <source>
        <dbReference type="Proteomes" id="UP000241848"/>
    </source>
</evidence>
<keyword evidence="6" id="KW-0902">Two-component regulatory system</keyword>
<dbReference type="InterPro" id="IPR005467">
    <property type="entry name" value="His_kinase_dom"/>
</dbReference>
<accession>A0A2T2WKN4</accession>
<keyword evidence="7" id="KW-0472">Membrane</keyword>
<evidence type="ECO:0000259" key="8">
    <source>
        <dbReference type="PROSITE" id="PS50109"/>
    </source>
</evidence>
<dbReference type="SMART" id="SM00388">
    <property type="entry name" value="HisKA"/>
    <property type="match status" value="1"/>
</dbReference>
<dbReference type="SUPFAM" id="SSF47384">
    <property type="entry name" value="Homodimeric domain of signal transducing histidine kinase"/>
    <property type="match status" value="1"/>
</dbReference>
<evidence type="ECO:0000256" key="6">
    <source>
        <dbReference type="ARBA" id="ARBA00023012"/>
    </source>
</evidence>
<dbReference type="InterPro" id="IPR036890">
    <property type="entry name" value="HATPase_C_sf"/>
</dbReference>
<dbReference type="InterPro" id="IPR003594">
    <property type="entry name" value="HATPase_dom"/>
</dbReference>
<dbReference type="InterPro" id="IPR036097">
    <property type="entry name" value="HisK_dim/P_sf"/>
</dbReference>
<dbReference type="CDD" id="cd00082">
    <property type="entry name" value="HisKA"/>
    <property type="match status" value="1"/>
</dbReference>
<sequence>MRAAISPTEARLLRRLQWRLALVFAAALVIFDLVMVGLTYVVLEHHFVAEGQTAIRADWHRREPDVLGSGDEDANSTLLSKGAFGDDLPRVASWRLSPSGAFISGSGQVYAFPFSLTVILPDHRLLILTRQTHTPVWRVVRYQQYRVLVGARSVWRGSRYLGSEQSVYSLGRLGAVMRGLVAADLEVSAVLVALIIGLAFGLSGRSLRPIRLALRRQRDFIQDVSHELRTPLTIVRTTLELALKDESQTEIDAAIHSTLEEVDYLTRLVRDFAMLARIDSGATLSEPEVFDLFALTDEVVVALTAIAQTREITLYTTIEGEDGTVLGDPDQIRQLLLILLDNALKYNHAQGWARLTVQVGSPWVRVVVENTGPGISAEELPQVFNRFYRGRAANQLTSGSGLGLAIAHWIMRTHHGSIHVQSDPAGVTRFVARWPRQRGA</sequence>
<dbReference type="Pfam" id="PF00512">
    <property type="entry name" value="HisKA"/>
    <property type="match status" value="1"/>
</dbReference>
<dbReference type="FunFam" id="1.10.287.130:FF:000001">
    <property type="entry name" value="Two-component sensor histidine kinase"/>
    <property type="match status" value="1"/>
</dbReference>
<name>A0A2T2WKN4_9FIRM</name>
<feature type="transmembrane region" description="Helical" evidence="7">
    <location>
        <begin position="20"/>
        <end position="43"/>
    </location>
</feature>
<dbReference type="PROSITE" id="PS50109">
    <property type="entry name" value="HIS_KIN"/>
    <property type="match status" value="1"/>
</dbReference>
<evidence type="ECO:0000256" key="1">
    <source>
        <dbReference type="ARBA" id="ARBA00000085"/>
    </source>
</evidence>
<dbReference type="Gene3D" id="3.30.565.10">
    <property type="entry name" value="Histidine kinase-like ATPase, C-terminal domain"/>
    <property type="match status" value="1"/>
</dbReference>
<protein>
    <recommendedName>
        <fullName evidence="2">histidine kinase</fullName>
        <ecNumber evidence="2">2.7.13.3</ecNumber>
    </recommendedName>
</protein>
<dbReference type="CDD" id="cd00075">
    <property type="entry name" value="HATPase"/>
    <property type="match status" value="1"/>
</dbReference>
<keyword evidence="7" id="KW-1133">Transmembrane helix</keyword>
<evidence type="ECO:0000256" key="7">
    <source>
        <dbReference type="SAM" id="Phobius"/>
    </source>
</evidence>